<keyword evidence="3" id="KW-1185">Reference proteome</keyword>
<feature type="compositionally biased region" description="Polar residues" evidence="1">
    <location>
        <begin position="412"/>
        <end position="449"/>
    </location>
</feature>
<evidence type="ECO:0000313" key="3">
    <source>
        <dbReference type="Proteomes" id="UP000007148"/>
    </source>
</evidence>
<feature type="compositionally biased region" description="Basic and acidic residues" evidence="1">
    <location>
        <begin position="78"/>
        <end position="94"/>
    </location>
</feature>
<gene>
    <name evidence="2" type="ORF">PIIN_06279</name>
</gene>
<dbReference type="EMBL" id="CAFZ01000159">
    <property type="protein sequence ID" value="CCA72345.1"/>
    <property type="molecule type" value="Genomic_DNA"/>
</dbReference>
<organism evidence="2 3">
    <name type="scientific">Serendipita indica (strain DSM 11827)</name>
    <name type="common">Root endophyte fungus</name>
    <name type="synonym">Piriformospora indica</name>
    <dbReference type="NCBI Taxonomy" id="1109443"/>
    <lineage>
        <taxon>Eukaryota</taxon>
        <taxon>Fungi</taxon>
        <taxon>Dikarya</taxon>
        <taxon>Basidiomycota</taxon>
        <taxon>Agaricomycotina</taxon>
        <taxon>Agaricomycetes</taxon>
        <taxon>Sebacinales</taxon>
        <taxon>Serendipitaceae</taxon>
        <taxon>Serendipita</taxon>
    </lineage>
</organism>
<feature type="compositionally biased region" description="Polar residues" evidence="1">
    <location>
        <begin position="22"/>
        <end position="33"/>
    </location>
</feature>
<evidence type="ECO:0000256" key="1">
    <source>
        <dbReference type="SAM" id="MobiDB-lite"/>
    </source>
</evidence>
<accession>G4TM02</accession>
<reference evidence="2 3" key="1">
    <citation type="journal article" date="2011" name="PLoS Pathog.">
        <title>Endophytic Life Strategies Decoded by Genome and Transcriptome Analyses of the Mutualistic Root Symbiont Piriformospora indica.</title>
        <authorList>
            <person name="Zuccaro A."/>
            <person name="Lahrmann U."/>
            <person name="Guldener U."/>
            <person name="Langen G."/>
            <person name="Pfiffi S."/>
            <person name="Biedenkopf D."/>
            <person name="Wong P."/>
            <person name="Samans B."/>
            <person name="Grimm C."/>
            <person name="Basiewicz M."/>
            <person name="Murat C."/>
            <person name="Martin F."/>
            <person name="Kogel K.H."/>
        </authorList>
    </citation>
    <scope>NUCLEOTIDE SEQUENCE [LARGE SCALE GENOMIC DNA]</scope>
    <source>
        <strain evidence="2 3">DSM 11827</strain>
    </source>
</reference>
<dbReference type="InParanoid" id="G4TM02"/>
<sequence length="476" mass="50765">MSTKQGYSARGGAGNALKASKANKNQQETTANQLMAHEREVLQKHKAQATPDFKTGRGGLGAKGHVKKRGLVPNHEAAIAKEAEVRERWNEYKEATGAGARFGRGGYNVRKSDKGDAKSTSSGSKSRSGSGREAQQELFPPFAVSENERKRRRRFSYTHASTVRSSPYRQSNASQDTWDRVSTSDSIYDIAATTGITTSTINPATVLDIISARPLSPQLSSPRNLTFQDTQGRVPNEVAPFDEPLVPPSSSTPSVDPSMQAAKAPKKKQSTSILRSLKGLSLGKPKEGKAGNPPFPSRPPNPFYSSNDPTLYPPRSPSAASFALSMVNSSHRDLSRTPMDVAPRVPSVSREGIASRMSSTHASTSAASSMTSAYHYAPRIPHPYASASVVTISTTVSTTNESHSMSAPVASKPQSEQPTLAASAVSSHPQPSTLSMPPTSQFPKPTTQKRPYRPLPTPPTVPPATTSGLPSPPTTP</sequence>
<feature type="region of interest" description="Disordered" evidence="1">
    <location>
        <begin position="333"/>
        <end position="367"/>
    </location>
</feature>
<feature type="compositionally biased region" description="Pro residues" evidence="1">
    <location>
        <begin position="453"/>
        <end position="462"/>
    </location>
</feature>
<feature type="region of interest" description="Disordered" evidence="1">
    <location>
        <begin position="400"/>
        <end position="476"/>
    </location>
</feature>
<dbReference type="HOGENOM" id="CLU_573788_0_0_1"/>
<feature type="compositionally biased region" description="Polar residues" evidence="1">
    <location>
        <begin position="158"/>
        <end position="177"/>
    </location>
</feature>
<feature type="region of interest" description="Disordered" evidence="1">
    <location>
        <begin position="1"/>
        <end position="177"/>
    </location>
</feature>
<evidence type="ECO:0000313" key="2">
    <source>
        <dbReference type="EMBL" id="CCA72345.1"/>
    </source>
</evidence>
<name>G4TM02_SERID</name>
<feature type="compositionally biased region" description="Low complexity" evidence="1">
    <location>
        <begin position="354"/>
        <end position="367"/>
    </location>
</feature>
<dbReference type="OrthoDB" id="3247660at2759"/>
<comment type="caution">
    <text evidence="2">The sequence shown here is derived from an EMBL/GenBank/DDBJ whole genome shotgun (WGS) entry which is preliminary data.</text>
</comment>
<dbReference type="AlphaFoldDB" id="G4TM02"/>
<proteinExistence type="predicted"/>
<feature type="region of interest" description="Disordered" evidence="1">
    <location>
        <begin position="234"/>
        <end position="316"/>
    </location>
</feature>
<protein>
    <submittedName>
        <fullName evidence="2">Uncharacterized protein</fullName>
    </submittedName>
</protein>
<feature type="compositionally biased region" description="Low complexity" evidence="1">
    <location>
        <begin position="248"/>
        <end position="258"/>
    </location>
</feature>
<feature type="compositionally biased region" description="Pro residues" evidence="1">
    <location>
        <begin position="293"/>
        <end position="302"/>
    </location>
</feature>
<feature type="compositionally biased region" description="Low complexity" evidence="1">
    <location>
        <begin position="118"/>
        <end position="132"/>
    </location>
</feature>
<dbReference type="Proteomes" id="UP000007148">
    <property type="component" value="Unassembled WGS sequence"/>
</dbReference>